<dbReference type="OrthoDB" id="347890at2759"/>
<feature type="compositionally biased region" description="Low complexity" evidence="1">
    <location>
        <begin position="185"/>
        <end position="201"/>
    </location>
</feature>
<dbReference type="GeneID" id="25335341"/>
<dbReference type="Gene3D" id="1.10.20.120">
    <property type="match status" value="1"/>
</dbReference>
<dbReference type="PANTHER" id="PTHR13383:SF11">
    <property type="entry name" value="RIBONUCLEASE H2 SUBUNIT B"/>
    <property type="match status" value="1"/>
</dbReference>
<keyword evidence="3" id="KW-1185">Reference proteome</keyword>
<sequence length="366" mass="38295">MAKPLPSPSQLRLLLIPGETTPPNKPLNDAAGTPRESSAWPTLLPFSLPYPSAPDVMVDFFVAGQSIYEINKGCRSLGPCSALLPPEVVLSDASLLLATPIDPLLLLLPHLKQHAASSFVSLMDAVAPTKLELQIRRNLQAVAQHPAVIRRLHFFCDIRLLNGTNNVAEQEVGSARPTATAQQGTASPVAPSAAEASTAVGAEEEKRRLSAAMGETLFVRFNMDKTLAFLARRHAKLAAAIALQRGAGSSNNGENGSIGSTPADCSSNTLAFSLISAYLIAPIATALEQRLKKNGILRAAQPSGSEKICMQRPAKASSESTGVAPAEAAAASKASNSTKTGTRLKRAAGTAANANARKTQAKKRAS</sequence>
<evidence type="ECO:0000313" key="2">
    <source>
        <dbReference type="EMBL" id="CDJ58051.1"/>
    </source>
</evidence>
<dbReference type="EMBL" id="HG719453">
    <property type="protein sequence ID" value="CDJ58051.1"/>
    <property type="molecule type" value="Genomic_DNA"/>
</dbReference>
<dbReference type="GO" id="GO:0006401">
    <property type="term" value="P:RNA catabolic process"/>
    <property type="evidence" value="ECO:0007669"/>
    <property type="project" value="TreeGrafter"/>
</dbReference>
<gene>
    <name evidence="2" type="ORF">EMWEY_00013550</name>
</gene>
<dbReference type="PANTHER" id="PTHR13383">
    <property type="entry name" value="RIBONUCLEASE H2 SUBUNIT B"/>
    <property type="match status" value="1"/>
</dbReference>
<evidence type="ECO:0000256" key="1">
    <source>
        <dbReference type="SAM" id="MobiDB-lite"/>
    </source>
</evidence>
<reference evidence="2" key="2">
    <citation type="submission" date="2013-10" db="EMBL/GenBank/DDBJ databases">
        <authorList>
            <person name="Aslett M."/>
        </authorList>
    </citation>
    <scope>NUCLEOTIDE SEQUENCE [LARGE SCALE GENOMIC DNA]</scope>
    <source>
        <strain evidence="2">Weybridge</strain>
    </source>
</reference>
<dbReference type="Proteomes" id="UP000030763">
    <property type="component" value="Unassembled WGS sequence"/>
</dbReference>
<accession>U6M231</accession>
<dbReference type="VEuPathDB" id="ToxoDB:EMWEY_00013550"/>
<feature type="compositionally biased region" description="Low complexity" evidence="1">
    <location>
        <begin position="319"/>
        <end position="358"/>
    </location>
</feature>
<feature type="region of interest" description="Disordered" evidence="1">
    <location>
        <begin position="302"/>
        <end position="366"/>
    </location>
</feature>
<evidence type="ECO:0000313" key="3">
    <source>
        <dbReference type="Proteomes" id="UP000030763"/>
    </source>
</evidence>
<dbReference type="AlphaFoldDB" id="U6M231"/>
<feature type="region of interest" description="Disordered" evidence="1">
    <location>
        <begin position="171"/>
        <end position="204"/>
    </location>
</feature>
<feature type="region of interest" description="Disordered" evidence="1">
    <location>
        <begin position="16"/>
        <end position="36"/>
    </location>
</feature>
<name>U6M231_EIMMA</name>
<dbReference type="RefSeq" id="XP_013334699.1">
    <property type="nucleotide sequence ID" value="XM_013479245.1"/>
</dbReference>
<dbReference type="OMA" id="CRSVGTC"/>
<protein>
    <submittedName>
        <fullName evidence="2">Uncharacterized protein</fullName>
    </submittedName>
</protein>
<dbReference type="GO" id="GO:0005654">
    <property type="term" value="C:nucleoplasm"/>
    <property type="evidence" value="ECO:0007669"/>
    <property type="project" value="TreeGrafter"/>
</dbReference>
<proteinExistence type="predicted"/>
<reference evidence="2" key="1">
    <citation type="submission" date="2013-10" db="EMBL/GenBank/DDBJ databases">
        <title>Genomic analysis of the causative agents of coccidiosis in chickens.</title>
        <authorList>
            <person name="Reid A.J."/>
            <person name="Blake D."/>
            <person name="Billington K."/>
            <person name="Browne H."/>
            <person name="Dunn M."/>
            <person name="Hung S."/>
            <person name="Kawahara F."/>
            <person name="Miranda-Saavedra D."/>
            <person name="Mourier T."/>
            <person name="Nagra H."/>
            <person name="Otto T.D."/>
            <person name="Rawlings N."/>
            <person name="Sanchez A."/>
            <person name="Sanders M."/>
            <person name="Subramaniam C."/>
            <person name="Tay Y."/>
            <person name="Dear P."/>
            <person name="Doerig C."/>
            <person name="Gruber A."/>
            <person name="Parkinson J."/>
            <person name="Shirley M."/>
            <person name="Wan K.L."/>
            <person name="Berriman M."/>
            <person name="Tomley F."/>
            <person name="Pain A."/>
        </authorList>
    </citation>
    <scope>NUCLEOTIDE SEQUENCE [LARGE SCALE GENOMIC DNA]</scope>
    <source>
        <strain evidence="2">Weybridge</strain>
    </source>
</reference>
<dbReference type="GO" id="GO:0032299">
    <property type="term" value="C:ribonuclease H2 complex"/>
    <property type="evidence" value="ECO:0007669"/>
    <property type="project" value="InterPro"/>
</dbReference>
<organism evidence="2 3">
    <name type="scientific">Eimeria maxima</name>
    <name type="common">Coccidian parasite</name>
    <dbReference type="NCBI Taxonomy" id="5804"/>
    <lineage>
        <taxon>Eukaryota</taxon>
        <taxon>Sar</taxon>
        <taxon>Alveolata</taxon>
        <taxon>Apicomplexa</taxon>
        <taxon>Conoidasida</taxon>
        <taxon>Coccidia</taxon>
        <taxon>Eucoccidiorida</taxon>
        <taxon>Eimeriorina</taxon>
        <taxon>Eimeriidae</taxon>
        <taxon>Eimeria</taxon>
    </lineage>
</organism>
<dbReference type="InterPro" id="IPR040456">
    <property type="entry name" value="RNase_H2_suB"/>
</dbReference>